<reference evidence="2" key="1">
    <citation type="submission" date="2019-08" db="EMBL/GenBank/DDBJ databases">
        <authorList>
            <person name="Kucharzyk K."/>
            <person name="Murdoch R.W."/>
            <person name="Higgins S."/>
            <person name="Loffler F."/>
        </authorList>
    </citation>
    <scope>NUCLEOTIDE SEQUENCE</scope>
</reference>
<protein>
    <recommendedName>
        <fullName evidence="1">Ig-like domain-containing protein</fullName>
    </recommendedName>
</protein>
<comment type="caution">
    <text evidence="2">The sequence shown here is derived from an EMBL/GenBank/DDBJ whole genome shotgun (WGS) entry which is preliminary data.</text>
</comment>
<dbReference type="NCBIfam" id="TIGR04131">
    <property type="entry name" value="Bac_Flav_CTERM"/>
    <property type="match status" value="1"/>
</dbReference>
<dbReference type="Pfam" id="PF13585">
    <property type="entry name" value="CHU_C"/>
    <property type="match status" value="1"/>
</dbReference>
<feature type="domain" description="Ig-like" evidence="1">
    <location>
        <begin position="406"/>
        <end position="480"/>
    </location>
</feature>
<proteinExistence type="predicted"/>
<dbReference type="EMBL" id="VSSQ01000001">
    <property type="protein sequence ID" value="MPL54606.1"/>
    <property type="molecule type" value="Genomic_DNA"/>
</dbReference>
<evidence type="ECO:0000313" key="2">
    <source>
        <dbReference type="EMBL" id="MPL54606.1"/>
    </source>
</evidence>
<evidence type="ECO:0000259" key="1">
    <source>
        <dbReference type="Pfam" id="PF19081"/>
    </source>
</evidence>
<sequence>MSWKNFFKFSLIFSLVFIGKLNAQVCGGSFGAPIFVEDFGRVNNSYQTVSPALVSPAFTNYIYSSVMPPNDGYYTISNTTEYLPWGWQKSLDHTNDPSGTYGNMLVVNADYSPGEFYRRRVSNLCSNQVYRFSAWIINLHRVGANVIKPNVTFQIRSTTGAILGSISTGILPEENGEVWKNFYLDFKSDPSSSEVDVVLINNAAGGIGNDLAIDDISFSPCGPSTSITATLGNLFTTGVCDNSQSFILTAQMSSNTFQNVNFIWQKSTDGGNTWANLTGATSNPNITIPAGSYQNNDQFRFIVGESTNINLTSCRVMSGISTVKINGYPNAPSNRSFSFCRNSTATLTIPENNILWYTSATGGIGSVNTPIIDTSVVGVKDFWITQTVNGCESARAKITVNVIDNPSAPIVSSFEFCQNSIASSLSAVGTDLKWYTSSTGGTGNTIAPIPNTSIAGDFSFWVTQTVNGCESEREEVKVKILQAPFSTVLKDTSICDGENIVLDVGAGFIAEWQTIPPVVSQTLQVSSPGKYSVKLTDSKGCVAIQTVDVTPGITPIITQVKSGENFLEILAENGNPPYLYSLDNVNWQTSNIFKNLSAGIYQIYVKSQTNSCTAVATSAVLFIPNAFTPNQDGYNDVWKVSNIEFFSNVKLKIFDKFGIQVFTAEDVLKFNWNGLYNGRLLPSGTYWYVMEIDGHYTRTGWILLKNR</sequence>
<organism evidence="2">
    <name type="scientific">bioreactor metagenome</name>
    <dbReference type="NCBI Taxonomy" id="1076179"/>
    <lineage>
        <taxon>unclassified sequences</taxon>
        <taxon>metagenomes</taxon>
        <taxon>ecological metagenomes</taxon>
    </lineage>
</organism>
<gene>
    <name evidence="2" type="ORF">SDC9_00072</name>
</gene>
<feature type="domain" description="Ig-like" evidence="1">
    <location>
        <begin position="329"/>
        <end position="402"/>
    </location>
</feature>
<dbReference type="Pfam" id="PF19081">
    <property type="entry name" value="Ig_7"/>
    <property type="match status" value="2"/>
</dbReference>
<dbReference type="AlphaFoldDB" id="A0A644SIT9"/>
<accession>A0A644SIT9</accession>
<name>A0A644SIT9_9ZZZZ</name>
<dbReference type="InterPro" id="IPR044023">
    <property type="entry name" value="Ig_7"/>
</dbReference>
<dbReference type="InterPro" id="IPR026341">
    <property type="entry name" value="T9SS_type_B"/>
</dbReference>